<evidence type="ECO:0000256" key="2">
    <source>
        <dbReference type="ARBA" id="ARBA00009810"/>
    </source>
</evidence>
<keyword evidence="5" id="KW-0410">Iron transport</keyword>
<sequence>MQNKYFKFYLMTLILLFTGVISFAQSKTGIIKGTVVTSDGGAVESAEVSIRGVANATTDRNGNFTLKNIPAGDYMITAKLVGLKADTKSVFVTAGETSTVQLGLQASNEQLKEVIVSGGKKNKFAVKESEFVAKMPLKNLENPQVYSVVSKELLKEQVITNFDDALKNAPGVDKLWSSTGRGGDGAGYFSLRGFAVQPTLVNGLPGLTNGSLDVSNIERIEVIKGPSGTLFGSSLISYGGLINTVTKQPFDAVSTDVNYVAGSYGLNRLSVDVNTPLDAEHKVLFRVNAAYQEENSFQDAGFRKSTFIAPSLSYKVNDRLSFLLNAQFLRAEGTNPTMLFFNRSAPLIYNNVAQLGYNPKNSFTSNDLSIKTPVTSVQAQMNYKISDQWNSQTVVSRGSAKSDGYYSYLFEGTKKTGDKTTSNGIFDRWISDQNTNTETTDIQQNFTGDFHIGSIRNRIVAGLDYFNRTSISNSSNYAPLGAVKPNGEDSGVLTRQSADEAIAAAGYGGNSRTTQEVYSAYVSNVVNFTSQFSGMVSVRVDRFQNGGLSTAAADKYGQTAWSPKFGLVYQILQDKLSVFGNYMNGFSNVAPVNAEINGVPIVTTFKPEHANQIEGGIKTDLFDGKLSGSLSYYDIKVSNIVLSTGINQYSQGGEQYSKGVEAEFTANPFPGLNITAGYTKNKSKLTNAIVATEGRRPTSAGPEDLINGWISYKILNGAAKGLGFGFGGNYASKNLIVNDATVGVFTVPSYTILNASASYGTGNFTFSLKVDNLTNKEYFKGWSTLEPMRPRTVSGGIGYHF</sequence>
<dbReference type="Pfam" id="PF07715">
    <property type="entry name" value="Plug"/>
    <property type="match status" value="1"/>
</dbReference>
<keyword evidence="9" id="KW-0406">Ion transport</keyword>
<dbReference type="InterPro" id="IPR039426">
    <property type="entry name" value="TonB-dep_rcpt-like"/>
</dbReference>
<evidence type="ECO:0000256" key="13">
    <source>
        <dbReference type="ARBA" id="ARBA00023237"/>
    </source>
</evidence>
<dbReference type="OrthoDB" id="9775095at2"/>
<evidence type="ECO:0000256" key="10">
    <source>
        <dbReference type="ARBA" id="ARBA00023077"/>
    </source>
</evidence>
<evidence type="ECO:0000256" key="14">
    <source>
        <dbReference type="PROSITE-ProRule" id="PRU01360"/>
    </source>
</evidence>
<keyword evidence="4 14" id="KW-1134">Transmembrane beta strand</keyword>
<dbReference type="PROSITE" id="PS52016">
    <property type="entry name" value="TONB_DEPENDENT_REC_3"/>
    <property type="match status" value="1"/>
</dbReference>
<name>A0A081PM52_9SPHI</name>
<dbReference type="InterPro" id="IPR000531">
    <property type="entry name" value="Beta-barrel_TonB"/>
</dbReference>
<dbReference type="eggNOG" id="COG4773">
    <property type="taxonomic scope" value="Bacteria"/>
</dbReference>
<dbReference type="PANTHER" id="PTHR32552">
    <property type="entry name" value="FERRICHROME IRON RECEPTOR-RELATED"/>
    <property type="match status" value="1"/>
</dbReference>
<dbReference type="InterPro" id="IPR010105">
    <property type="entry name" value="TonB_sidphr_rcpt"/>
</dbReference>
<dbReference type="SUPFAM" id="SSF49452">
    <property type="entry name" value="Starch-binding domain-like"/>
    <property type="match status" value="1"/>
</dbReference>
<feature type="domain" description="TonB-dependent receptor plug" evidence="17">
    <location>
        <begin position="140"/>
        <end position="234"/>
    </location>
</feature>
<keyword evidence="13 14" id="KW-0998">Cell outer membrane</keyword>
<dbReference type="CDD" id="cd01347">
    <property type="entry name" value="ligand_gated_channel"/>
    <property type="match status" value="1"/>
</dbReference>
<evidence type="ECO:0000259" key="17">
    <source>
        <dbReference type="Pfam" id="PF07715"/>
    </source>
</evidence>
<evidence type="ECO:0000259" key="16">
    <source>
        <dbReference type="Pfam" id="PF00593"/>
    </source>
</evidence>
<evidence type="ECO:0000256" key="8">
    <source>
        <dbReference type="ARBA" id="ARBA00023004"/>
    </source>
</evidence>
<dbReference type="GO" id="GO:0009279">
    <property type="term" value="C:cell outer membrane"/>
    <property type="evidence" value="ECO:0007669"/>
    <property type="project" value="UniProtKB-SubCell"/>
</dbReference>
<dbReference type="Proteomes" id="UP000028007">
    <property type="component" value="Unassembled WGS sequence"/>
</dbReference>
<comment type="subcellular location">
    <subcellularLocation>
        <location evidence="1 14">Cell outer membrane</location>
        <topology evidence="1 14">Multi-pass membrane protein</topology>
    </subcellularLocation>
</comment>
<feature type="domain" description="TonB-dependent receptor-like beta-barrel" evidence="16">
    <location>
        <begin position="331"/>
        <end position="773"/>
    </location>
</feature>
<comment type="similarity">
    <text evidence="2 14 15">Belongs to the TonB-dependent receptor family.</text>
</comment>
<keyword evidence="11 14" id="KW-0472">Membrane</keyword>
<dbReference type="AlphaFoldDB" id="A0A081PM52"/>
<dbReference type="GO" id="GO:0015344">
    <property type="term" value="F:siderophore uptake transmembrane transporter activity"/>
    <property type="evidence" value="ECO:0007669"/>
    <property type="project" value="TreeGrafter"/>
</dbReference>
<keyword evidence="8" id="KW-0408">Iron</keyword>
<evidence type="ECO:0000256" key="5">
    <source>
        <dbReference type="ARBA" id="ARBA00022496"/>
    </source>
</evidence>
<keyword evidence="3 14" id="KW-0813">Transport</keyword>
<dbReference type="InterPro" id="IPR036942">
    <property type="entry name" value="Beta-barrel_TonB_sf"/>
</dbReference>
<comment type="caution">
    <text evidence="18">The sequence shown here is derived from an EMBL/GenBank/DDBJ whole genome shotgun (WGS) entry which is preliminary data.</text>
</comment>
<dbReference type="NCBIfam" id="TIGR01783">
    <property type="entry name" value="TonB-siderophor"/>
    <property type="match status" value="1"/>
</dbReference>
<evidence type="ECO:0000256" key="12">
    <source>
        <dbReference type="ARBA" id="ARBA00023170"/>
    </source>
</evidence>
<dbReference type="Gene3D" id="2.40.170.20">
    <property type="entry name" value="TonB-dependent receptor, beta-barrel domain"/>
    <property type="match status" value="1"/>
</dbReference>
<gene>
    <name evidence="18" type="ORF">N180_11685</name>
</gene>
<accession>A0A081PM52</accession>
<evidence type="ECO:0000313" key="18">
    <source>
        <dbReference type="EMBL" id="KEQ31775.1"/>
    </source>
</evidence>
<evidence type="ECO:0000256" key="15">
    <source>
        <dbReference type="RuleBase" id="RU003357"/>
    </source>
</evidence>
<dbReference type="Gene3D" id="2.60.40.1120">
    <property type="entry name" value="Carboxypeptidase-like, regulatory domain"/>
    <property type="match status" value="1"/>
</dbReference>
<dbReference type="Pfam" id="PF13620">
    <property type="entry name" value="CarboxypepD_reg"/>
    <property type="match status" value="1"/>
</dbReference>
<dbReference type="PANTHER" id="PTHR32552:SF68">
    <property type="entry name" value="FERRICHROME OUTER MEMBRANE TRANSPORTER_PHAGE RECEPTOR"/>
    <property type="match status" value="1"/>
</dbReference>
<dbReference type="InterPro" id="IPR013784">
    <property type="entry name" value="Carb-bd-like_fold"/>
</dbReference>
<evidence type="ECO:0000256" key="11">
    <source>
        <dbReference type="ARBA" id="ARBA00023136"/>
    </source>
</evidence>
<dbReference type="GO" id="GO:0038023">
    <property type="term" value="F:signaling receptor activity"/>
    <property type="evidence" value="ECO:0007669"/>
    <property type="project" value="InterPro"/>
</dbReference>
<dbReference type="Gene3D" id="2.170.130.10">
    <property type="entry name" value="TonB-dependent receptor, plug domain"/>
    <property type="match status" value="1"/>
</dbReference>
<evidence type="ECO:0000256" key="7">
    <source>
        <dbReference type="ARBA" id="ARBA00022729"/>
    </source>
</evidence>
<evidence type="ECO:0000256" key="6">
    <source>
        <dbReference type="ARBA" id="ARBA00022692"/>
    </source>
</evidence>
<proteinExistence type="inferred from homology"/>
<dbReference type="SUPFAM" id="SSF56935">
    <property type="entry name" value="Porins"/>
    <property type="match status" value="1"/>
</dbReference>
<keyword evidence="7" id="KW-0732">Signal</keyword>
<dbReference type="Pfam" id="PF00593">
    <property type="entry name" value="TonB_dep_Rec_b-barrel"/>
    <property type="match status" value="1"/>
</dbReference>
<dbReference type="InterPro" id="IPR012910">
    <property type="entry name" value="Plug_dom"/>
</dbReference>
<evidence type="ECO:0000256" key="9">
    <source>
        <dbReference type="ARBA" id="ARBA00023065"/>
    </source>
</evidence>
<keyword evidence="19" id="KW-1185">Reference proteome</keyword>
<evidence type="ECO:0000256" key="3">
    <source>
        <dbReference type="ARBA" id="ARBA00022448"/>
    </source>
</evidence>
<organism evidence="18 19">
    <name type="scientific">Pedobacter antarcticus 4BY</name>
    <dbReference type="NCBI Taxonomy" id="1358423"/>
    <lineage>
        <taxon>Bacteria</taxon>
        <taxon>Pseudomonadati</taxon>
        <taxon>Bacteroidota</taxon>
        <taxon>Sphingobacteriia</taxon>
        <taxon>Sphingobacteriales</taxon>
        <taxon>Sphingobacteriaceae</taxon>
        <taxon>Pedobacter</taxon>
    </lineage>
</organism>
<dbReference type="GO" id="GO:0030246">
    <property type="term" value="F:carbohydrate binding"/>
    <property type="evidence" value="ECO:0007669"/>
    <property type="project" value="InterPro"/>
</dbReference>
<protein>
    <submittedName>
        <fullName evidence="18">TonB-dependent receptor</fullName>
    </submittedName>
</protein>
<dbReference type="InterPro" id="IPR037066">
    <property type="entry name" value="Plug_dom_sf"/>
</dbReference>
<keyword evidence="6 14" id="KW-0812">Transmembrane</keyword>
<dbReference type="GO" id="GO:0015891">
    <property type="term" value="P:siderophore transport"/>
    <property type="evidence" value="ECO:0007669"/>
    <property type="project" value="InterPro"/>
</dbReference>
<keyword evidence="10 15" id="KW-0798">TonB box</keyword>
<evidence type="ECO:0000256" key="1">
    <source>
        <dbReference type="ARBA" id="ARBA00004571"/>
    </source>
</evidence>
<keyword evidence="12 18" id="KW-0675">Receptor</keyword>
<evidence type="ECO:0000256" key="4">
    <source>
        <dbReference type="ARBA" id="ARBA00022452"/>
    </source>
</evidence>
<evidence type="ECO:0000313" key="19">
    <source>
        <dbReference type="Proteomes" id="UP000028007"/>
    </source>
</evidence>
<dbReference type="EMBL" id="JNFF01000002">
    <property type="protein sequence ID" value="KEQ31775.1"/>
    <property type="molecule type" value="Genomic_DNA"/>
</dbReference>
<reference evidence="18 19" key="1">
    <citation type="journal article" date="1992" name="Int. J. Syst. Bacteriol.">
        <title>Sphingobacterium antarcticus sp. nov. a Psychrotrophic Bacterium from the Soils of Schirmacher Oasis, Antarctica.</title>
        <authorList>
            <person name="Shivaji S."/>
            <person name="Ray M.K."/>
            <person name="Rao N.S."/>
            <person name="Saiserr L."/>
            <person name="Jagannadham M.V."/>
            <person name="Kumar G.S."/>
            <person name="Reddy G."/>
            <person name="Bhargava P.M."/>
        </authorList>
    </citation>
    <scope>NUCLEOTIDE SEQUENCE [LARGE SCALE GENOMIC DNA]</scope>
    <source>
        <strain evidence="18 19">4BY</strain>
    </source>
</reference>